<evidence type="ECO:0000256" key="1">
    <source>
        <dbReference type="SAM" id="Phobius"/>
    </source>
</evidence>
<accession>A0AAD7J876</accession>
<keyword evidence="1" id="KW-1133">Transmembrane helix</keyword>
<keyword evidence="1" id="KW-0472">Membrane</keyword>
<dbReference type="EMBL" id="JARKIB010000040">
    <property type="protein sequence ID" value="KAJ7759135.1"/>
    <property type="molecule type" value="Genomic_DNA"/>
</dbReference>
<comment type="caution">
    <text evidence="2">The sequence shown here is derived from an EMBL/GenBank/DDBJ whole genome shotgun (WGS) entry which is preliminary data.</text>
</comment>
<gene>
    <name evidence="2" type="ORF">B0H16DRAFT_1534488</name>
</gene>
<proteinExistence type="predicted"/>
<protein>
    <submittedName>
        <fullName evidence="2">Uncharacterized protein</fullName>
    </submittedName>
</protein>
<name>A0AAD7J876_9AGAR</name>
<evidence type="ECO:0000313" key="2">
    <source>
        <dbReference type="EMBL" id="KAJ7759135.1"/>
    </source>
</evidence>
<feature type="transmembrane region" description="Helical" evidence="1">
    <location>
        <begin position="44"/>
        <end position="64"/>
    </location>
</feature>
<dbReference type="AlphaFoldDB" id="A0AAD7J876"/>
<organism evidence="2 3">
    <name type="scientific">Mycena metata</name>
    <dbReference type="NCBI Taxonomy" id="1033252"/>
    <lineage>
        <taxon>Eukaryota</taxon>
        <taxon>Fungi</taxon>
        <taxon>Dikarya</taxon>
        <taxon>Basidiomycota</taxon>
        <taxon>Agaricomycotina</taxon>
        <taxon>Agaricomycetes</taxon>
        <taxon>Agaricomycetidae</taxon>
        <taxon>Agaricales</taxon>
        <taxon>Marasmiineae</taxon>
        <taxon>Mycenaceae</taxon>
        <taxon>Mycena</taxon>
    </lineage>
</organism>
<keyword evidence="3" id="KW-1185">Reference proteome</keyword>
<dbReference type="Proteomes" id="UP001215598">
    <property type="component" value="Unassembled WGS sequence"/>
</dbReference>
<keyword evidence="1" id="KW-0812">Transmembrane</keyword>
<reference evidence="2" key="1">
    <citation type="submission" date="2023-03" db="EMBL/GenBank/DDBJ databases">
        <title>Massive genome expansion in bonnet fungi (Mycena s.s.) driven by repeated elements and novel gene families across ecological guilds.</title>
        <authorList>
            <consortium name="Lawrence Berkeley National Laboratory"/>
            <person name="Harder C.B."/>
            <person name="Miyauchi S."/>
            <person name="Viragh M."/>
            <person name="Kuo A."/>
            <person name="Thoen E."/>
            <person name="Andreopoulos B."/>
            <person name="Lu D."/>
            <person name="Skrede I."/>
            <person name="Drula E."/>
            <person name="Henrissat B."/>
            <person name="Morin E."/>
            <person name="Kohler A."/>
            <person name="Barry K."/>
            <person name="LaButti K."/>
            <person name="Morin E."/>
            <person name="Salamov A."/>
            <person name="Lipzen A."/>
            <person name="Mereny Z."/>
            <person name="Hegedus B."/>
            <person name="Baldrian P."/>
            <person name="Stursova M."/>
            <person name="Weitz H."/>
            <person name="Taylor A."/>
            <person name="Grigoriev I.V."/>
            <person name="Nagy L.G."/>
            <person name="Martin F."/>
            <person name="Kauserud H."/>
        </authorList>
    </citation>
    <scope>NUCLEOTIDE SEQUENCE</scope>
    <source>
        <strain evidence="2">CBHHK182m</strain>
    </source>
</reference>
<sequence>MLAWARFLLKGDIPWSPFPYQHCQMSAILDSTLPIFTAPLSTTFAAEFAVVFAVALGLALVNYASPMRLTSVLVSEIAHAEQIYLDAFETGLLSTTETDILSALQFKVSTLREATLRDSISWVAVLCGLVQGRTLALLRCIREVRAFETHIEILKEAQLRTESNPPSSPARQVLLRRRPAGAISRCRVGCTLKSA</sequence>
<evidence type="ECO:0000313" key="3">
    <source>
        <dbReference type="Proteomes" id="UP001215598"/>
    </source>
</evidence>